<organism evidence="1 2">
    <name type="scientific">Dickeya chrysanthemi</name>
    <name type="common">Pectobacterium chrysanthemi</name>
    <name type="synonym">Erwinia chrysanthemi</name>
    <dbReference type="NCBI Taxonomy" id="556"/>
    <lineage>
        <taxon>Bacteria</taxon>
        <taxon>Pseudomonadati</taxon>
        <taxon>Pseudomonadota</taxon>
        <taxon>Gammaproteobacteria</taxon>
        <taxon>Enterobacterales</taxon>
        <taxon>Pectobacteriaceae</taxon>
        <taxon>Dickeya</taxon>
    </lineage>
</organism>
<gene>
    <name evidence="1" type="ORF">WCU84_00765</name>
</gene>
<protein>
    <submittedName>
        <fullName evidence="1">Uncharacterized protein</fullName>
    </submittedName>
</protein>
<name>A0ABU8JI54_DICCH</name>
<dbReference type="Proteomes" id="UP001359469">
    <property type="component" value="Unassembled WGS sequence"/>
</dbReference>
<evidence type="ECO:0000313" key="1">
    <source>
        <dbReference type="EMBL" id="MEI7062215.1"/>
    </source>
</evidence>
<evidence type="ECO:0000313" key="2">
    <source>
        <dbReference type="Proteomes" id="UP001359469"/>
    </source>
</evidence>
<proteinExistence type="predicted"/>
<comment type="caution">
    <text evidence="1">The sequence shown here is derived from an EMBL/GenBank/DDBJ whole genome shotgun (WGS) entry which is preliminary data.</text>
</comment>
<dbReference type="RefSeq" id="WP_336728758.1">
    <property type="nucleotide sequence ID" value="NZ_JBBBOO010000001.1"/>
</dbReference>
<keyword evidence="2" id="KW-1185">Reference proteome</keyword>
<sequence>MSDYSPLFQLRIEHEFFAGGSGLPFYGELSASSQQAAAHAGLLIKPLADGLLVLADQAQRAALQITDALMLRWWFGSREPDFFSYTALGGSMERETPYFHYTLSGAETGEVRLQAADNTAPKDEMPLPLNLRSRPKERAWLVDIDIRAAAITAFLNQRAAPLLIMPFRSQRRRWKYLFTAPYVNKHSRIQDSLLGNPFDYLGTEVLANGQHAQAFISREPLIIQKRSDYYFQLYQQDTLLIERLPVAMPRHQCRLNTHILSESVFEIIVN</sequence>
<accession>A0ABU8JI54</accession>
<reference evidence="1 2" key="1">
    <citation type="submission" date="2024-03" db="EMBL/GenBank/DDBJ databases">
        <title>Analysis of soft rot Pectobacteriaceae population diversity in US potato growing regions between 2016 and 2022.</title>
        <authorList>
            <person name="Ma X."/>
            <person name="Zhang X."/>
            <person name="Stodghill P."/>
            <person name="Rioux R."/>
            <person name="Babler B."/>
            <person name="Shrestha S."/>
            <person name="Babler B."/>
            <person name="Rivedal H."/>
            <person name="Frost K."/>
            <person name="Hao J."/>
            <person name="Secor G."/>
            <person name="Swingle B."/>
        </authorList>
    </citation>
    <scope>NUCLEOTIDE SEQUENCE [LARGE SCALE GENOMIC DNA]</scope>
    <source>
        <strain evidence="1 2">SR64</strain>
    </source>
</reference>
<dbReference type="EMBL" id="JBBBOO010000001">
    <property type="protein sequence ID" value="MEI7062215.1"/>
    <property type="molecule type" value="Genomic_DNA"/>
</dbReference>